<reference evidence="1 2" key="1">
    <citation type="journal article" date="2014" name="Arch. Virol.">
        <title>Complete genome sequence of Tunisvirus, a new member of the proposed family Marseilleviridae.</title>
        <authorList>
            <person name="Aherfi S."/>
            <person name="Boughalmi M."/>
            <person name="Pagnier I."/>
            <person name="Fournous G."/>
            <person name="La Scola B."/>
            <person name="Raoult D."/>
            <person name="Colson P."/>
        </authorList>
    </citation>
    <scope>NUCLEOTIDE SEQUENCE [LARGE SCALE GENOMIC DNA]</scope>
    <source>
        <strain evidence="1 2">U484</strain>
    </source>
</reference>
<proteinExistence type="predicted"/>
<evidence type="ECO:0000313" key="2">
    <source>
        <dbReference type="Proteomes" id="UP000232615"/>
    </source>
</evidence>
<keyword evidence="2" id="KW-1185">Reference proteome</keyword>
<gene>
    <name evidence="1" type="ORF">TNS_ORF93</name>
</gene>
<protein>
    <submittedName>
        <fullName evidence="1">Uncharacterized protein</fullName>
    </submittedName>
</protein>
<dbReference type="Proteomes" id="UP000232615">
    <property type="component" value="Segment"/>
</dbReference>
<name>V9SES6_9VIRU</name>
<dbReference type="EMBL" id="KF483846">
    <property type="protein sequence ID" value="AHC54811.1"/>
    <property type="molecule type" value="Genomic_DNA"/>
</dbReference>
<sequence>MQSFLSPKEVVSFALVGDVFVSPERFVRISGVTKENGKNWSYTKEEHLPDGTRHGEYTKEKKKKWHKLTLKRNYKFGILHGGFSLLKEEVSKYRCCGHFEEGLATGKFKFYAKIPGLEKRAFCVFFERGLPTSFSGHNGNFSIVWEGNDVIMNGKKYTDVSFSAAEKHTDTEYAFFDPFRICLVSLLKKYMEIVRATNEQGFRVRIFIPVFMKYF</sequence>
<organism evidence="1 2">
    <name type="scientific">Tunisvirus fontaine2</name>
    <dbReference type="NCBI Taxonomy" id="1421067"/>
    <lineage>
        <taxon>Viruses</taxon>
        <taxon>Varidnaviria</taxon>
        <taxon>Bamfordvirae</taxon>
        <taxon>Nucleocytoviricota</taxon>
        <taxon>Megaviricetes</taxon>
        <taxon>Pimascovirales</taxon>
        <taxon>Pimascovirales incertae sedis</taxon>
        <taxon>Marseilleviridae</taxon>
        <taxon>Losannavirus</taxon>
        <taxon>Losannavirus tunisense</taxon>
    </lineage>
</organism>
<evidence type="ECO:0000313" key="1">
    <source>
        <dbReference type="EMBL" id="AHC54811.1"/>
    </source>
</evidence>
<accession>V9SES6</accession>